<organism evidence="5 6">
    <name type="scientific">Branchiostoma belcheri</name>
    <name type="common">Amphioxus</name>
    <dbReference type="NCBI Taxonomy" id="7741"/>
    <lineage>
        <taxon>Eukaryota</taxon>
        <taxon>Metazoa</taxon>
        <taxon>Chordata</taxon>
        <taxon>Cephalochordata</taxon>
        <taxon>Leptocardii</taxon>
        <taxon>Amphioxiformes</taxon>
        <taxon>Branchiostomatidae</taxon>
        <taxon>Branchiostoma</taxon>
    </lineage>
</organism>
<evidence type="ECO:0000259" key="4">
    <source>
        <dbReference type="PROSITE" id="PS51145"/>
    </source>
</evidence>
<dbReference type="PANTHER" id="PTHR10454:SF248">
    <property type="entry name" value="CASPASE-8-LIKE"/>
    <property type="match status" value="1"/>
</dbReference>
<feature type="compositionally biased region" description="Basic and acidic residues" evidence="2">
    <location>
        <begin position="147"/>
        <end position="173"/>
    </location>
</feature>
<feature type="compositionally biased region" description="Basic and acidic residues" evidence="2">
    <location>
        <begin position="54"/>
        <end position="68"/>
    </location>
</feature>
<dbReference type="InterPro" id="IPR027417">
    <property type="entry name" value="P-loop_NTPase"/>
</dbReference>
<proteinExistence type="predicted"/>
<dbReference type="GO" id="GO:0005737">
    <property type="term" value="C:cytoplasm"/>
    <property type="evidence" value="ECO:0007669"/>
    <property type="project" value="TreeGrafter"/>
</dbReference>
<dbReference type="Gene3D" id="2.60.220.30">
    <property type="match status" value="1"/>
</dbReference>
<reference evidence="6" key="1">
    <citation type="submission" date="2025-08" db="UniProtKB">
        <authorList>
            <consortium name="RefSeq"/>
        </authorList>
    </citation>
    <scope>IDENTIFICATION</scope>
    <source>
        <tissue evidence="6">Gonad</tissue>
    </source>
</reference>
<dbReference type="GO" id="GO:0007165">
    <property type="term" value="P:signal transduction"/>
    <property type="evidence" value="ECO:0007669"/>
    <property type="project" value="InterPro"/>
</dbReference>
<dbReference type="Gene3D" id="3.40.50.2000">
    <property type="entry name" value="Glycogen Phosphorylase B"/>
    <property type="match status" value="1"/>
</dbReference>
<feature type="compositionally biased region" description="Polar residues" evidence="2">
    <location>
        <begin position="191"/>
        <end position="201"/>
    </location>
</feature>
<keyword evidence="1" id="KW-0677">Repeat</keyword>
<dbReference type="GeneID" id="109471647"/>
<feature type="region of interest" description="Disordered" evidence="2">
    <location>
        <begin position="33"/>
        <end position="68"/>
    </location>
</feature>
<gene>
    <name evidence="6" type="primary">LOC109471647</name>
</gene>
<dbReference type="PROSITE" id="PS50104">
    <property type="entry name" value="TIR"/>
    <property type="match status" value="1"/>
</dbReference>
<dbReference type="Proteomes" id="UP000515135">
    <property type="component" value="Unplaced"/>
</dbReference>
<dbReference type="InterPro" id="IPR036388">
    <property type="entry name" value="WH-like_DNA-bd_sf"/>
</dbReference>
<dbReference type="InterPro" id="IPR000157">
    <property type="entry name" value="TIR_dom"/>
</dbReference>
<evidence type="ECO:0000256" key="2">
    <source>
        <dbReference type="SAM" id="MobiDB-lite"/>
    </source>
</evidence>
<evidence type="ECO:0000313" key="5">
    <source>
        <dbReference type="Proteomes" id="UP000515135"/>
    </source>
</evidence>
<feature type="domain" description="TIR" evidence="3">
    <location>
        <begin position="855"/>
        <end position="1002"/>
    </location>
</feature>
<dbReference type="GO" id="GO:0006915">
    <property type="term" value="P:apoptotic process"/>
    <property type="evidence" value="ECO:0007669"/>
    <property type="project" value="TreeGrafter"/>
</dbReference>
<evidence type="ECO:0000256" key="1">
    <source>
        <dbReference type="ARBA" id="ARBA00022737"/>
    </source>
</evidence>
<feature type="domain" description="ZU5" evidence="4">
    <location>
        <begin position="1005"/>
        <end position="1138"/>
    </location>
</feature>
<dbReference type="FunFam" id="1.10.10.10:FF:000983">
    <property type="entry name" value="Uncharacterized protein"/>
    <property type="match status" value="1"/>
</dbReference>
<dbReference type="InterPro" id="IPR032171">
    <property type="entry name" value="COR-A"/>
</dbReference>
<dbReference type="GO" id="GO:0006508">
    <property type="term" value="P:proteolysis"/>
    <property type="evidence" value="ECO:0007669"/>
    <property type="project" value="InterPro"/>
</dbReference>
<sequence length="1766" mass="199528">MTVAKRDCPLIEEAAKQSGKTVDQVKNFIGNYRRSKGGSKRSLPTDDMGAENITGHREDLGMSTKEGDSNVPLEIQLRGPRMQQLYSQACRQEARPVHSVRGLVVGQFRSGKTCVVRRLTGEKAVENEPITDGIEISPSVKTKTWRKAKEEPDEFKETMAERLAEQQERDKPRTRTSSRTQGAVRKKEESVVTTTSRQTQDMPDDVKIKAQQPLQSDVMVQKQTPDIPDDVIEKAKERLQGGVTEEQLGTAEHPRLSLWDFGGQATYYGSHQCFFTYRGIYILVMSLLQKLSDPVPDLDYKAAADNLVTGRDYLDHWLNSVRTHTLVHGREQTGEPRVVLVLTHKDRVSESDIEDYKKDIRDHISGKAAGKHVLPKIFVIDNFDKDNSDIDELREYLREVAKGLWFMGQEVPMTWLHLKSKLMDKRREDDPFCRFQDVVDLARRDDVGIENDSDVADILTFLHDLGDIIFINEPVLCDHVALRPQVMIDVFKTIITVPEYQQDRNTDGEVAEMWRRLETEGILSDRLLTIIWTKADQKMQKPFLLRHKPFLKRLMEKYYLLCNATSIGGFDDTSGDPEKEEIYFVPSLLATKPEDSTLYPGHMRRYQHPLYVVFDNMFLPSGMFYRLQAICVRRFGLQESHVFAGCGRFPTDDVKQQYVVTQVKHYLKVELLSAEAEDQPVFTQALPVRKFLSSCLFEIKEKWIPSIQYDWCFGDESEKETGTPVFYPLSDIEQDTATGSSRFPEDFINVWIRGRNDTTTFCAENSGGSGPVMIEPTLNPDAVHTIGPVLDCMETCRGLSLAQCDRIRHELTFISRFKELVAIVDRSGDLGRRLLGASVEVCLPERAPMFPREERGNEIVLLHTGDYNDKLTQPLLKQAVQSSSRYGVAVSEDVIEPGEIITDKLLHHLLQRNVRMVVPIITPQTLHSRHWSTLGYEFCVQNKNLVFPVFAYPEGTRERLLEVLGRRCAVMLDMSSAEVPMTEEPLSSTQIGLVSADILRKVSSSVVLNTYRITEEGCQIEEDGVTIFFPKGCVKTGRSLSLEVEMLPIDDALTKAFSAVTPILTVHQEKEEDFLEPVSVTLPWAWKKSDCGTDKTVLMERKSNHPQWSLLRTEFQETEDAVTFTTKHFSGIAGAKESGKGGESSTSTVETPGNQEETANREVSESNVPSTSTSPTTPLSFQTCWNGYTKDKVYLIVNPNQATTGNNCIHLMCVHKDDDPNDFFYAENMRPLPPFKQRIVMGREEMIDAQFDEEKEVIGDSRDLKEGIIFFFPPADCNRWSVGLVLNNPSQSKKMYQGAVHFRRLSESGAQITDLKRRIPSATVFFHSEDEGKTSQVQQKKGTVTTMTKASQIQHKKAGVSAVLMVNDKYGTSHGGTSTTNRRVAQFLKRHGATVHATAVQASEEDKTCATEDGVILHLPVQSARQKKTPTLEWLTDYHSFHYPDIPTDMKCIVGHADITSGAAKSIQETRCERAKLVIFNHDMPEETGPYMGTKQAMAAGRKMEDILEDTKNADAVFSLGRRIYDYFETKYRSLGGGKPRQHFLFLPRPSPVFEAISVRPGGGEKVVLTVGRVTEVDKLKGHDLIARAMGEVTEKITNVRLCVRGIDEDDWEASKRILEENLYSGKIKPTLLPCGNQEDIAKDMQQAHLVLMPSRAEPFGLIGLEAIAAGIPVLISDNSGLADMIKDLVKERKLPADMRHRIVKTSVRESDLAEDARKWAERIADTLEYSQPEFDRAARYKKKLLESEYWKESHQNLLRVCGLTD</sequence>
<dbReference type="Pfam" id="PF20706">
    <property type="entry name" value="GT4-conflict"/>
    <property type="match status" value="1"/>
</dbReference>
<keyword evidence="5" id="KW-1185">Reference proteome</keyword>
<dbReference type="SUPFAM" id="SSF53756">
    <property type="entry name" value="UDP-Glycosyltransferase/glycogen phosphorylase"/>
    <property type="match status" value="1"/>
</dbReference>
<feature type="region of interest" description="Disordered" evidence="2">
    <location>
        <begin position="143"/>
        <end position="201"/>
    </location>
</feature>
<dbReference type="Gene3D" id="1.10.10.10">
    <property type="entry name" value="Winged helix-like DNA-binding domain superfamily/Winged helix DNA-binding domain"/>
    <property type="match status" value="1"/>
</dbReference>
<dbReference type="Gene3D" id="3.40.50.300">
    <property type="entry name" value="P-loop containing nucleotide triphosphate hydrolases"/>
    <property type="match status" value="1"/>
</dbReference>
<name>A0A6P4ZA45_BRABE</name>
<dbReference type="GO" id="GO:0004197">
    <property type="term" value="F:cysteine-type endopeptidase activity"/>
    <property type="evidence" value="ECO:0007669"/>
    <property type="project" value="InterPro"/>
</dbReference>
<feature type="region of interest" description="Disordered" evidence="2">
    <location>
        <begin position="1133"/>
        <end position="1177"/>
    </location>
</feature>
<evidence type="ECO:0000313" key="6">
    <source>
        <dbReference type="RefSeq" id="XP_019626546.1"/>
    </source>
</evidence>
<dbReference type="FunFam" id="3.40.50.2000:FF:000190">
    <property type="entry name" value="Uncharacterized protein"/>
    <property type="match status" value="1"/>
</dbReference>
<dbReference type="PANTHER" id="PTHR10454">
    <property type="entry name" value="CASPASE"/>
    <property type="match status" value="1"/>
</dbReference>
<dbReference type="OrthoDB" id="10027019at2759"/>
<dbReference type="InterPro" id="IPR000906">
    <property type="entry name" value="ZU5_dom"/>
</dbReference>
<evidence type="ECO:0000259" key="3">
    <source>
        <dbReference type="PROSITE" id="PS50104"/>
    </source>
</evidence>
<dbReference type="InterPro" id="IPR002398">
    <property type="entry name" value="Pept_C14"/>
</dbReference>
<dbReference type="RefSeq" id="XP_019626546.1">
    <property type="nucleotide sequence ID" value="XM_019770987.1"/>
</dbReference>
<dbReference type="SUPFAM" id="SSF52540">
    <property type="entry name" value="P-loop containing nucleoside triphosphate hydrolases"/>
    <property type="match status" value="1"/>
</dbReference>
<dbReference type="Pfam" id="PF16095">
    <property type="entry name" value="COR-A"/>
    <property type="match status" value="1"/>
</dbReference>
<dbReference type="KEGG" id="bbel:109471647"/>
<accession>A0A6P4ZA45</accession>
<dbReference type="GO" id="GO:0043525">
    <property type="term" value="P:positive regulation of neuron apoptotic process"/>
    <property type="evidence" value="ECO:0007669"/>
    <property type="project" value="TreeGrafter"/>
</dbReference>
<protein>
    <submittedName>
        <fullName evidence="6">LOW QUALITY PROTEIN: uncharacterized protein LOC109471647</fullName>
    </submittedName>
</protein>
<dbReference type="PROSITE" id="PS51145">
    <property type="entry name" value="ZU5"/>
    <property type="match status" value="1"/>
</dbReference>
<dbReference type="CDD" id="cd03801">
    <property type="entry name" value="GT4_PimA-like"/>
    <property type="match status" value="1"/>
</dbReference>